<dbReference type="Proteomes" id="UP000236732">
    <property type="component" value="Unassembled WGS sequence"/>
</dbReference>
<organism evidence="1 2">
    <name type="scientific">Nonomuraea solani</name>
    <dbReference type="NCBI Taxonomy" id="1144553"/>
    <lineage>
        <taxon>Bacteria</taxon>
        <taxon>Bacillati</taxon>
        <taxon>Actinomycetota</taxon>
        <taxon>Actinomycetes</taxon>
        <taxon>Streptosporangiales</taxon>
        <taxon>Streptosporangiaceae</taxon>
        <taxon>Nonomuraea</taxon>
    </lineage>
</organism>
<accession>A0A1H6EIK6</accession>
<sequence length="87" mass="9363">MPPRMIEVEAHGRDVPGEGDGLRFGLRFADGTEVAQDDETGLRGGIGPILFRFESSTSSGPEPSVDIVMRLWAWPLPPPGRVALTCS</sequence>
<dbReference type="EMBL" id="FNVT01000011">
    <property type="protein sequence ID" value="SEG97710.1"/>
    <property type="molecule type" value="Genomic_DNA"/>
</dbReference>
<dbReference type="AlphaFoldDB" id="A0A1H6EIK6"/>
<keyword evidence="2" id="KW-1185">Reference proteome</keyword>
<name>A0A1H6EIK6_9ACTN</name>
<gene>
    <name evidence="1" type="ORF">SAMN05444920_11128</name>
</gene>
<proteinExistence type="predicted"/>
<reference evidence="1 2" key="1">
    <citation type="submission" date="2016-10" db="EMBL/GenBank/DDBJ databases">
        <authorList>
            <person name="de Groot N.N."/>
        </authorList>
    </citation>
    <scope>NUCLEOTIDE SEQUENCE [LARGE SCALE GENOMIC DNA]</scope>
    <source>
        <strain evidence="1 2">CGMCC 4.7037</strain>
    </source>
</reference>
<evidence type="ECO:0000313" key="1">
    <source>
        <dbReference type="EMBL" id="SEG97710.1"/>
    </source>
</evidence>
<evidence type="ECO:0000313" key="2">
    <source>
        <dbReference type="Proteomes" id="UP000236732"/>
    </source>
</evidence>
<protein>
    <submittedName>
        <fullName evidence="1">Uncharacterized protein</fullName>
    </submittedName>
</protein>